<evidence type="ECO:0000256" key="6">
    <source>
        <dbReference type="ARBA" id="ARBA00022989"/>
    </source>
</evidence>
<dbReference type="PANTHER" id="PTHR34979">
    <property type="entry name" value="INNER MEMBRANE PROTEIN YGAZ"/>
    <property type="match status" value="1"/>
</dbReference>
<evidence type="ECO:0000256" key="7">
    <source>
        <dbReference type="ARBA" id="ARBA00023136"/>
    </source>
</evidence>
<evidence type="ECO:0000256" key="2">
    <source>
        <dbReference type="ARBA" id="ARBA00010735"/>
    </source>
</evidence>
<dbReference type="RefSeq" id="WP_057626533.1">
    <property type="nucleotide sequence ID" value="NZ_LDJJ01000006.1"/>
</dbReference>
<dbReference type="PATRIC" id="fig|405446.3.peg.3007"/>
<protein>
    <submittedName>
        <fullName evidence="9">Branched-chain amino acid ABC transporter permease</fullName>
    </submittedName>
</protein>
<evidence type="ECO:0000256" key="1">
    <source>
        <dbReference type="ARBA" id="ARBA00004651"/>
    </source>
</evidence>
<comment type="caution">
    <text evidence="9">The sequence shown here is derived from an EMBL/GenBank/DDBJ whole genome shotgun (WGS) entry which is preliminary data.</text>
</comment>
<dbReference type="AlphaFoldDB" id="A0A0R0D4B6"/>
<dbReference type="GO" id="GO:0005886">
    <property type="term" value="C:plasma membrane"/>
    <property type="evidence" value="ECO:0007669"/>
    <property type="project" value="UniProtKB-SubCell"/>
</dbReference>
<comment type="similarity">
    <text evidence="2">Belongs to the AzlC family.</text>
</comment>
<evidence type="ECO:0000256" key="4">
    <source>
        <dbReference type="ARBA" id="ARBA00022475"/>
    </source>
</evidence>
<dbReference type="Pfam" id="PF03591">
    <property type="entry name" value="AzlC"/>
    <property type="match status" value="1"/>
</dbReference>
<keyword evidence="7 8" id="KW-0472">Membrane</keyword>
<dbReference type="EMBL" id="LDJJ01000006">
    <property type="protein sequence ID" value="KRG72168.1"/>
    <property type="molecule type" value="Genomic_DNA"/>
</dbReference>
<keyword evidence="10" id="KW-1185">Reference proteome</keyword>
<evidence type="ECO:0000256" key="5">
    <source>
        <dbReference type="ARBA" id="ARBA00022692"/>
    </source>
</evidence>
<keyword evidence="6 8" id="KW-1133">Transmembrane helix</keyword>
<feature type="transmembrane region" description="Helical" evidence="8">
    <location>
        <begin position="186"/>
        <end position="219"/>
    </location>
</feature>
<feature type="transmembrane region" description="Helical" evidence="8">
    <location>
        <begin position="12"/>
        <end position="37"/>
    </location>
</feature>
<evidence type="ECO:0000313" key="10">
    <source>
        <dbReference type="Proteomes" id="UP000051863"/>
    </source>
</evidence>
<dbReference type="OrthoDB" id="3177005at2"/>
<comment type="subcellular location">
    <subcellularLocation>
        <location evidence="1">Cell membrane</location>
        <topology evidence="1">Multi-pass membrane protein</topology>
    </subcellularLocation>
</comment>
<name>A0A0R0D4B6_9GAMM</name>
<evidence type="ECO:0000256" key="8">
    <source>
        <dbReference type="SAM" id="Phobius"/>
    </source>
</evidence>
<organism evidence="9 10">
    <name type="scientific">Stenotrophomonas terrae</name>
    <dbReference type="NCBI Taxonomy" id="405446"/>
    <lineage>
        <taxon>Bacteria</taxon>
        <taxon>Pseudomonadati</taxon>
        <taxon>Pseudomonadota</taxon>
        <taxon>Gammaproteobacteria</taxon>
        <taxon>Lysobacterales</taxon>
        <taxon>Lysobacteraceae</taxon>
        <taxon>Stenotrophomonas</taxon>
    </lineage>
</organism>
<keyword evidence="4" id="KW-1003">Cell membrane</keyword>
<proteinExistence type="inferred from homology"/>
<accession>A0A0R0D4B6</accession>
<dbReference type="PANTHER" id="PTHR34979:SF1">
    <property type="entry name" value="INNER MEMBRANE PROTEIN YGAZ"/>
    <property type="match status" value="1"/>
</dbReference>
<feature type="transmembrane region" description="Helical" evidence="8">
    <location>
        <begin position="156"/>
        <end position="174"/>
    </location>
</feature>
<dbReference type="Proteomes" id="UP000051863">
    <property type="component" value="Unassembled WGS sequence"/>
</dbReference>
<keyword evidence="5 8" id="KW-0812">Transmembrane</keyword>
<gene>
    <name evidence="9" type="ORF">ABB27_01880</name>
</gene>
<reference evidence="9 10" key="1">
    <citation type="submission" date="2015-05" db="EMBL/GenBank/DDBJ databases">
        <title>Genome sequencing and analysis of members of genus Stenotrophomonas.</title>
        <authorList>
            <person name="Patil P.P."/>
            <person name="Midha S."/>
            <person name="Patil P.B."/>
        </authorList>
    </citation>
    <scope>NUCLEOTIDE SEQUENCE [LARGE SCALE GENOMIC DNA]</scope>
    <source>
        <strain evidence="9 10">DSM 18941</strain>
    </source>
</reference>
<feature type="transmembrane region" description="Helical" evidence="8">
    <location>
        <begin position="57"/>
        <end position="84"/>
    </location>
</feature>
<evidence type="ECO:0000313" key="9">
    <source>
        <dbReference type="EMBL" id="KRG72168.1"/>
    </source>
</evidence>
<keyword evidence="3" id="KW-0813">Transport</keyword>
<dbReference type="InterPro" id="IPR011606">
    <property type="entry name" value="Brnchd-chn_aa_trnsp_permease"/>
</dbReference>
<feature type="transmembrane region" description="Helical" evidence="8">
    <location>
        <begin position="128"/>
        <end position="150"/>
    </location>
</feature>
<evidence type="ECO:0000256" key="3">
    <source>
        <dbReference type="ARBA" id="ARBA00022448"/>
    </source>
</evidence>
<dbReference type="GO" id="GO:1903785">
    <property type="term" value="P:L-valine transmembrane transport"/>
    <property type="evidence" value="ECO:0007669"/>
    <property type="project" value="TreeGrafter"/>
</dbReference>
<sequence>MASAGRITPAVRIGVSIAIATGLYGISFGALAVASGFSVAQTAALSLLMFTGGSQFAFIGVIGAGGAGAAAFGAATLLGIRNAVYGAQINRMLRPRGWLKPVAAQVTIDESAATAASQSDPQEQRRGFWVAGLGVYLCWNLFTLLGALLGDALGDPRQWGLDGAAVAAFLGLLWPRLRSREPVAIAVVCALVTVLALPWVPAGVPILLAAAVAAVWGWFGHGPADEGLEPDVAPRTGPESVP</sequence>